<dbReference type="Pfam" id="PF03098">
    <property type="entry name" value="An_peroxidase"/>
    <property type="match status" value="3"/>
</dbReference>
<dbReference type="GO" id="GO:0004601">
    <property type="term" value="F:peroxidase activity"/>
    <property type="evidence" value="ECO:0007669"/>
    <property type="project" value="UniProtKB-KW"/>
</dbReference>
<dbReference type="InterPro" id="IPR010255">
    <property type="entry name" value="Haem_peroxidase_sf"/>
</dbReference>
<keyword evidence="7" id="KW-0575">Peroxidase</keyword>
<dbReference type="PANTHER" id="PTHR11903:SF11">
    <property type="entry name" value="ALPHA-DIOXYGENASE 1"/>
    <property type="match status" value="1"/>
</dbReference>
<dbReference type="Gene3D" id="1.10.640.10">
    <property type="entry name" value="Haem peroxidase domain superfamily, animal type"/>
    <property type="match status" value="1"/>
</dbReference>
<organism evidence="7 8">
    <name type="scientific">Nitrospira japonica</name>
    <dbReference type="NCBI Taxonomy" id="1325564"/>
    <lineage>
        <taxon>Bacteria</taxon>
        <taxon>Pseudomonadati</taxon>
        <taxon>Nitrospirota</taxon>
        <taxon>Nitrospiria</taxon>
        <taxon>Nitrospirales</taxon>
        <taxon>Nitrospiraceae</taxon>
        <taxon>Nitrospira</taxon>
    </lineage>
</organism>
<feature type="region of interest" description="Disordered" evidence="6">
    <location>
        <begin position="491"/>
        <end position="512"/>
    </location>
</feature>
<keyword evidence="8" id="KW-1185">Reference proteome</keyword>
<evidence type="ECO:0000256" key="5">
    <source>
        <dbReference type="ARBA" id="ARBA00023004"/>
    </source>
</evidence>
<keyword evidence="3" id="KW-0223">Dioxygenase</keyword>
<evidence type="ECO:0000256" key="3">
    <source>
        <dbReference type="ARBA" id="ARBA00022964"/>
    </source>
</evidence>
<evidence type="ECO:0000313" key="8">
    <source>
        <dbReference type="Proteomes" id="UP000192042"/>
    </source>
</evidence>
<dbReference type="SUPFAM" id="SSF48113">
    <property type="entry name" value="Heme-dependent peroxidases"/>
    <property type="match status" value="1"/>
</dbReference>
<dbReference type="GO" id="GO:0006631">
    <property type="term" value="P:fatty acid metabolic process"/>
    <property type="evidence" value="ECO:0007669"/>
    <property type="project" value="UniProtKB-ARBA"/>
</dbReference>
<dbReference type="GO" id="GO:0016702">
    <property type="term" value="F:oxidoreductase activity, acting on single donors with incorporation of molecular oxygen, incorporation of two atoms of oxygen"/>
    <property type="evidence" value="ECO:0007669"/>
    <property type="project" value="TreeGrafter"/>
</dbReference>
<dbReference type="EMBL" id="LT828648">
    <property type="protein sequence ID" value="SLM46825.1"/>
    <property type="molecule type" value="Genomic_DNA"/>
</dbReference>
<dbReference type="STRING" id="1325564.NSJP_0653"/>
<accession>A0A1W1I1E8</accession>
<name>A0A1W1I1E8_9BACT</name>
<proteinExistence type="predicted"/>
<keyword evidence="1" id="KW-0479">Metal-binding</keyword>
<dbReference type="GO" id="GO:0006979">
    <property type="term" value="P:response to oxidative stress"/>
    <property type="evidence" value="ECO:0007669"/>
    <property type="project" value="InterPro"/>
</dbReference>
<dbReference type="KEGG" id="nja:NSJP_0653"/>
<dbReference type="AlphaFoldDB" id="A0A1W1I1E8"/>
<evidence type="ECO:0000256" key="2">
    <source>
        <dbReference type="ARBA" id="ARBA00022821"/>
    </source>
</evidence>
<evidence type="ECO:0000256" key="6">
    <source>
        <dbReference type="SAM" id="MobiDB-lite"/>
    </source>
</evidence>
<feature type="compositionally biased region" description="Basic and acidic residues" evidence="6">
    <location>
        <begin position="491"/>
        <end position="506"/>
    </location>
</feature>
<reference evidence="7 8" key="1">
    <citation type="submission" date="2017-03" db="EMBL/GenBank/DDBJ databases">
        <authorList>
            <person name="Afonso C.L."/>
            <person name="Miller P.J."/>
            <person name="Scott M.A."/>
            <person name="Spackman E."/>
            <person name="Goraichik I."/>
            <person name="Dimitrov K.M."/>
            <person name="Suarez D.L."/>
            <person name="Swayne D.E."/>
        </authorList>
    </citation>
    <scope>NUCLEOTIDE SEQUENCE [LARGE SCALE GENOMIC DNA]</scope>
    <source>
        <strain evidence="7">Genome sequencing of Nitrospira japonica strain NJ11</strain>
    </source>
</reference>
<dbReference type="Proteomes" id="UP000192042">
    <property type="component" value="Chromosome I"/>
</dbReference>
<dbReference type="GO" id="GO:0046872">
    <property type="term" value="F:metal ion binding"/>
    <property type="evidence" value="ECO:0007669"/>
    <property type="project" value="UniProtKB-KW"/>
</dbReference>
<evidence type="ECO:0000256" key="4">
    <source>
        <dbReference type="ARBA" id="ARBA00023002"/>
    </source>
</evidence>
<dbReference type="PROSITE" id="PS50292">
    <property type="entry name" value="PEROXIDASE_3"/>
    <property type="match status" value="1"/>
</dbReference>
<sequence>MICQAVERARSHKIFSWWLFLFTLASGGCASLDPGELTSCVKYTWRFQRPIPDDPALRFLGKVREETARCRGGEDAVALRRLPWVDWQNYWATGDATSRSYGPAGGIGHLLPNGRGIDGALLDLTYQRLEMIKFNLFDNSGTYEKYMRLLGDPAGVFHDPYDEMRVPEKTPLSGTAANPEYARLTAHGLTVHADGTQECHGELIRFRDRNGYCNDVFNPLMGSTNQPLARNVQFEAATFLDLDDQKISRETRNRHDHRLSLYKPNPQLISRKLFTRDQSTSENCHEGRGSATEPSTCHYEKATWFNVLAAFWIQFMTHDWFSHLDEGRNSSTMMGMGCTEELAKTIHCRPGDQTGQALVHTEDPGTFRIGDKEHLKKAHKTTLNRVTAWWDASQIYGYDETSTLRAKKDPADAARLLMRQVGEQPQESRKQEGWKQGYLPVLDQSDRGHMNPAWEGQEATAFPDNWSIGLSFFHNLFAREHNKFVEVFHQQDPEKDSGLRRPEHPDAPVPYKDVTPRELFEIARLVVSAEIAKIHTIEWTTQLLYDEPLDKGMNAQWSGLFESFPAVASAMSNSMKDLKKSGDVAEANLKYSAYAAGPGIFGLGNAIHSCWHVFFCPDKWNFTDLNDINGGTHHFGSPFNFPEEFISVYRLHPMLPDLLEYRDMSQPDRIVQTMPVVDSFRKKATGVMEHTGLANWALSMGRQRLGALTLMNHPQFLQNLPIDANGGRIDVAALDIIRDRERGIPRFNEFRRQYGLRTLTSFDDFIDHSLEESAKHDPAKQRELDRQRDMVARLREVYGSHVCHKFKLVDGKQEPNRITDAQVNEDGTPIDDCLGAADGATIDNIEDLDTIVGWLAEPVRPHGFAISETQFQVFILNASRRLFSDRFFTSSFRPEFYSHLGVEWVMNNGPAGRCVERSWLLFEKVDPSPLKCILRRTIPELEQELEHVVNAFDPWARDRGRYYDLRWKAREGAASDDAFVEATNTSARENRK</sequence>
<protein>
    <submittedName>
        <fullName evidence="7">Animal heme peroxidase</fullName>
    </submittedName>
</protein>
<keyword evidence="2" id="KW-0611">Plant defense</keyword>
<dbReference type="InterPro" id="IPR019791">
    <property type="entry name" value="Haem_peroxidase_animal"/>
</dbReference>
<dbReference type="PANTHER" id="PTHR11903">
    <property type="entry name" value="PROSTAGLANDIN G/H SYNTHASE"/>
    <property type="match status" value="1"/>
</dbReference>
<keyword evidence="5" id="KW-0408">Iron</keyword>
<dbReference type="GO" id="GO:0020037">
    <property type="term" value="F:heme binding"/>
    <property type="evidence" value="ECO:0007669"/>
    <property type="project" value="InterPro"/>
</dbReference>
<keyword evidence="4" id="KW-0560">Oxidoreductase</keyword>
<dbReference type="GO" id="GO:0006952">
    <property type="term" value="P:defense response"/>
    <property type="evidence" value="ECO:0007669"/>
    <property type="project" value="UniProtKB-KW"/>
</dbReference>
<dbReference type="InterPro" id="IPR037120">
    <property type="entry name" value="Haem_peroxidase_sf_animal"/>
</dbReference>
<gene>
    <name evidence="7" type="ORF">NSJP_0653</name>
</gene>
<evidence type="ECO:0000313" key="7">
    <source>
        <dbReference type="EMBL" id="SLM46825.1"/>
    </source>
</evidence>
<dbReference type="OrthoDB" id="9765610at2"/>
<dbReference type="InterPro" id="IPR050783">
    <property type="entry name" value="Oxylipin_biosynth_metab"/>
</dbReference>
<evidence type="ECO:0000256" key="1">
    <source>
        <dbReference type="ARBA" id="ARBA00022723"/>
    </source>
</evidence>
<dbReference type="RefSeq" id="WP_080885447.1">
    <property type="nucleotide sequence ID" value="NZ_LT828648.1"/>
</dbReference>